<keyword evidence="2 7" id="KW-0699">rRNA-binding</keyword>
<dbReference type="AlphaFoldDB" id="A0A0P6XJX7"/>
<dbReference type="Pfam" id="PF00297">
    <property type="entry name" value="Ribosomal_L3"/>
    <property type="match status" value="1"/>
</dbReference>
<evidence type="ECO:0000256" key="5">
    <source>
        <dbReference type="ARBA" id="ARBA00023274"/>
    </source>
</evidence>
<organism evidence="11 12">
    <name type="scientific">Ornatilinea apprima</name>
    <dbReference type="NCBI Taxonomy" id="1134406"/>
    <lineage>
        <taxon>Bacteria</taxon>
        <taxon>Bacillati</taxon>
        <taxon>Chloroflexota</taxon>
        <taxon>Anaerolineae</taxon>
        <taxon>Anaerolineales</taxon>
        <taxon>Anaerolineaceae</taxon>
        <taxon>Ornatilinea</taxon>
    </lineage>
</organism>
<dbReference type="GO" id="GO:0022625">
    <property type="term" value="C:cytosolic large ribosomal subunit"/>
    <property type="evidence" value="ECO:0007669"/>
    <property type="project" value="TreeGrafter"/>
</dbReference>
<evidence type="ECO:0000256" key="7">
    <source>
        <dbReference type="HAMAP-Rule" id="MF_01325"/>
    </source>
</evidence>
<evidence type="ECO:0000256" key="3">
    <source>
        <dbReference type="ARBA" id="ARBA00022884"/>
    </source>
</evidence>
<dbReference type="PROSITE" id="PS00474">
    <property type="entry name" value="RIBOSOMAL_L3"/>
    <property type="match status" value="1"/>
</dbReference>
<evidence type="ECO:0000256" key="9">
    <source>
        <dbReference type="RuleBase" id="RU003906"/>
    </source>
</evidence>
<dbReference type="InterPro" id="IPR009000">
    <property type="entry name" value="Transl_B-barrel_sf"/>
</dbReference>
<dbReference type="HAMAP" id="MF_01325_B">
    <property type="entry name" value="Ribosomal_uL3_B"/>
    <property type="match status" value="1"/>
</dbReference>
<dbReference type="InterPro" id="IPR000597">
    <property type="entry name" value="Ribosomal_uL3"/>
</dbReference>
<keyword evidence="3 7" id="KW-0694">RNA-binding</keyword>
<dbReference type="Gene3D" id="3.30.160.810">
    <property type="match status" value="1"/>
</dbReference>
<dbReference type="PANTHER" id="PTHR11229">
    <property type="entry name" value="50S RIBOSOMAL PROTEIN L3"/>
    <property type="match status" value="1"/>
</dbReference>
<keyword evidence="12" id="KW-1185">Reference proteome</keyword>
<proteinExistence type="inferred from homology"/>
<dbReference type="EMBL" id="LGCL01000026">
    <property type="protein sequence ID" value="KPL76166.1"/>
    <property type="molecule type" value="Genomic_DNA"/>
</dbReference>
<dbReference type="PATRIC" id="fig|1134406.4.peg.4001"/>
<dbReference type="RefSeq" id="WP_075063369.1">
    <property type="nucleotide sequence ID" value="NZ_LGCL01000026.1"/>
</dbReference>
<dbReference type="InterPro" id="IPR019926">
    <property type="entry name" value="Ribosomal_uL3_CS"/>
</dbReference>
<dbReference type="FunFam" id="2.40.30.10:FF:000004">
    <property type="entry name" value="50S ribosomal protein L3"/>
    <property type="match status" value="1"/>
</dbReference>
<sequence>MFKGLIGKKIGMTQIFDENGAAVPVTLIEAGPCFVTQVRTPENDGYSAVQLGFEEVKPKRLTGGSLGHLKKNNLPPLRFLREFRAKEPGVSEGEKVSVEQFAIGEHVDVTGTSKGRGFQGGVKRYGFRGGPKTHGQSDRHRAPGSRGSGTTPGRVFKGSRGPGHMGNERVTQSHLMVALVDPERNLIGVRGAVPGPRGGLVLIKEARKK</sequence>
<accession>A0A0P6XJX7</accession>
<gene>
    <name evidence="7" type="primary">rplC</name>
    <name evidence="11" type="ORF">ADN00_12600</name>
</gene>
<protein>
    <recommendedName>
        <fullName evidence="6 7">Large ribosomal subunit protein uL3</fullName>
    </recommendedName>
</protein>
<evidence type="ECO:0000256" key="4">
    <source>
        <dbReference type="ARBA" id="ARBA00022980"/>
    </source>
</evidence>
<evidence type="ECO:0000256" key="1">
    <source>
        <dbReference type="ARBA" id="ARBA00006540"/>
    </source>
</evidence>
<feature type="region of interest" description="Disordered" evidence="10">
    <location>
        <begin position="112"/>
        <end position="166"/>
    </location>
</feature>
<evidence type="ECO:0000256" key="8">
    <source>
        <dbReference type="RuleBase" id="RU003905"/>
    </source>
</evidence>
<keyword evidence="5 7" id="KW-0687">Ribonucleoprotein</keyword>
<dbReference type="Gene3D" id="2.40.30.10">
    <property type="entry name" value="Translation factors"/>
    <property type="match status" value="1"/>
</dbReference>
<evidence type="ECO:0000313" key="12">
    <source>
        <dbReference type="Proteomes" id="UP000050417"/>
    </source>
</evidence>
<dbReference type="Proteomes" id="UP000050417">
    <property type="component" value="Unassembled WGS sequence"/>
</dbReference>
<evidence type="ECO:0000256" key="10">
    <source>
        <dbReference type="SAM" id="MobiDB-lite"/>
    </source>
</evidence>
<comment type="similarity">
    <text evidence="1 7 8">Belongs to the universal ribosomal protein uL3 family.</text>
</comment>
<dbReference type="FunFam" id="3.30.160.810:FF:000001">
    <property type="entry name" value="50S ribosomal protein L3"/>
    <property type="match status" value="1"/>
</dbReference>
<evidence type="ECO:0000256" key="6">
    <source>
        <dbReference type="ARBA" id="ARBA00035243"/>
    </source>
</evidence>
<comment type="function">
    <text evidence="7 9">One of the primary rRNA binding proteins, it binds directly near the 3'-end of the 23S rRNA, where it nucleates assembly of the 50S subunit.</text>
</comment>
<comment type="caution">
    <text evidence="11">The sequence shown here is derived from an EMBL/GenBank/DDBJ whole genome shotgun (WGS) entry which is preliminary data.</text>
</comment>
<comment type="subunit">
    <text evidence="7 9">Part of the 50S ribosomal subunit. Forms a cluster with proteins L14 and L19.</text>
</comment>
<dbReference type="GO" id="GO:0019843">
    <property type="term" value="F:rRNA binding"/>
    <property type="evidence" value="ECO:0007669"/>
    <property type="project" value="UniProtKB-UniRule"/>
</dbReference>
<dbReference type="PANTHER" id="PTHR11229:SF16">
    <property type="entry name" value="LARGE RIBOSOMAL SUBUNIT PROTEIN UL3C"/>
    <property type="match status" value="1"/>
</dbReference>
<dbReference type="SUPFAM" id="SSF50447">
    <property type="entry name" value="Translation proteins"/>
    <property type="match status" value="1"/>
</dbReference>
<reference evidence="11 12" key="1">
    <citation type="submission" date="2015-07" db="EMBL/GenBank/DDBJ databases">
        <title>Genome sequence of Ornatilinea apprima DSM 23815.</title>
        <authorList>
            <person name="Hemp J."/>
            <person name="Ward L.M."/>
            <person name="Pace L.A."/>
            <person name="Fischer W.W."/>
        </authorList>
    </citation>
    <scope>NUCLEOTIDE SEQUENCE [LARGE SCALE GENOMIC DNA]</scope>
    <source>
        <strain evidence="11 12">P3M-1</strain>
    </source>
</reference>
<dbReference type="NCBIfam" id="TIGR03625">
    <property type="entry name" value="L3_bact"/>
    <property type="match status" value="1"/>
</dbReference>
<dbReference type="GO" id="GO:0006412">
    <property type="term" value="P:translation"/>
    <property type="evidence" value="ECO:0007669"/>
    <property type="project" value="UniProtKB-UniRule"/>
</dbReference>
<evidence type="ECO:0000256" key="2">
    <source>
        <dbReference type="ARBA" id="ARBA00022730"/>
    </source>
</evidence>
<dbReference type="OrthoDB" id="9806135at2"/>
<evidence type="ECO:0000313" key="11">
    <source>
        <dbReference type="EMBL" id="KPL76166.1"/>
    </source>
</evidence>
<keyword evidence="4 7" id="KW-0689">Ribosomal protein</keyword>
<dbReference type="GO" id="GO:0003735">
    <property type="term" value="F:structural constituent of ribosome"/>
    <property type="evidence" value="ECO:0007669"/>
    <property type="project" value="UniProtKB-UniRule"/>
</dbReference>
<dbReference type="InterPro" id="IPR019927">
    <property type="entry name" value="Ribosomal_uL3_bac/org-type"/>
</dbReference>
<dbReference type="STRING" id="1134406.ADN00_12600"/>
<name>A0A0P6XJX7_9CHLR</name>